<keyword evidence="14" id="KW-1185">Reference proteome</keyword>
<dbReference type="Gene3D" id="3.80.10.10">
    <property type="entry name" value="Ribonuclease Inhibitor"/>
    <property type="match status" value="8"/>
</dbReference>
<sequence length="2057" mass="231119">MIILVEAYGKRNMVRKKDRFWEYVEELNGRFKCKFCKLDFAGGATRIKYHLAQAKGHDINICTKVPKEVQVEASLTIGEPNKKLKGASTSNKDKEREISSTSISKDDILSGVFEKSKAKYIAEILLGVFVEGLLAKLRSIVIEQHISFELGFKEGLIDLLILLTQSQLVLNDAEKRQASDDFVRSWLAELRRVAYDIDDVLDEFGYNILQQKVLNYSSPSNDIINMANKINTINGSLNRLKGDIASYDLQVEFVNSIPEISFNMEIDSFLDDSKVNQNIGNNIVEATCCDSVIEITENLPQYELTEYDYWSIFKKRASANERLLTLDLEKIGKEIVKKCKRVPWAARFLGGVMYFIHDKGEWLSIQNNKNWDLQDDDNNGVFHILKLGYDHLRTPSLKRCFAYCAIFPKDYDMKKDEVIQYWMAEGFLEPSKEGNTVMEDIGNTYFNILLATSFFQNARKDVCGDIISCKMHNLVHDFALSISKSEILILEGDSVDNHNVSKVQPLFVRSDGETTPRTLFSGDGFTKMRTLISKNLDFDDMLSNFKCLRVLKLSGWSIIRLSNSIEQLIHLRLLHILDTKIMELPKSITKLYNLQTLRIECPRLNKLPKDLSNLINLRHIIISVGQPKRLADIFYFTDGYRGSQLKNMGRLTCLQTLKFFVVGQDEGYRIKEMGPLKNLKGEINIYNLENVKDEEEAKSAKLKEKEIFKLGLFWNPFARELDRYDEDEKVLEGLHPHPSLKSLTIGEFRGKKFPSWANDLSLFHNLIHIKLIGFTECEEVPTLGHLPCLRVLEIFYMGNIRSIGSKFYNYSDGSYRNTTTLFPALRILKLEWMQSLEEWKDAKELTSAGEVLLVFPCLEELIIREFGKLKDLPDSLRTLVSLQKLVVKNCPKLRSLPCVPSVIQHLEIIGCSIDELPSGLQFCASLKYLYIWGCRNLKSIPESLHTCVSLQKFEIGDCPHLSSLPCVPSVIEELKIIRCGIDELPSGLQLCASLKYLFIGDCPNLKSIPESLHTCVSLQKFEIGHCPHLSSLPCVPSVIEELKIIRCGIDELHSGLQLCASLKYLFIGDCPNLKPIPESLHTCVSLQKFEIGDCPHLSSLPCVPSVIEELKIIGCGIDELPSGLQFCASLKYLYIGDCPNLKSIPESLHTCVSLQKFEIGDCPHLSSLPCVPSVIEELKIIGCGIDELPSGLQFCASLKYLYIGDCPNLKSIPESLHTCVSLQKFEIGDCPHLSSLPCVPSVIEELKIIGCGIDELPSGLQFCASLKYLYIGDCPNLKSIPESLHTCVSLQKFEIGDCPHLSSLPCVPSVIEELKIIGCGIDELPSGLQFCASLKYLYIGDCPNLKSIPESLHTCVSLQKFEIGDCPHLSSLPCVPSVIEELKIIRCGIDELPSGLQFCASLKYLYIRDCPNLKSIPESLHKIVRICIQKFVIQDCPKLRSLPCVPSVQHLEIIGCSIDELPSGLKFCASLKYLYIRDCPNLKSIPESLHTCLFLQKFEIGDCPHLSSLPWGPSVIEELKIIGCGIDELPSGLQFCVSLKYLYIGDCPNLKSIPESLHTCVSLQKFEIGDCPHLSSLPCVPSVIEELKIIGCGIDELPSGLQFCASLKYLYIGDCPNLKSIPESLHTCVSLQKFEIGDCPHLSSLPCVPSVIEELKIIGCGIDELPSGLQFCASLKYLYIGDCPNLKSIPESLHTCVSLQKFEIGDCPHLSSLPCVPSVIEELKIIGCGIDELPSGLQFCASLKYLYIGDCPNLKSIPESLHTCVSLQKFEIGDCPHLSSLPCVPSVIEELKIIRCGIDELPSGLQFCASLKYLYIRDCPNLKSIPESLHTCVSLQKFVIQDCPKLRCGIDELPSGLQFCASLKYLYIWGCPNLISILHFTALEELRIQKFNGMEALPDWFSYLSSLQKLSLRRCKKLMSLPVPHLTNLKHLHIDYCPNLEERYAEESGDEWSEIAHVPYIRINGKYIQGGEDYDSDDSEDEDSDDSEDDSHDNLQEDSILENNQLDDNWCEGTSGLENNQLDYNWCEGTSGLENNQLNSNWWEGTSGLENNQLDDN</sequence>
<evidence type="ECO:0000256" key="1">
    <source>
        <dbReference type="ARBA" id="ARBA00022614"/>
    </source>
</evidence>
<dbReference type="Gene3D" id="1.10.10.10">
    <property type="entry name" value="Winged helix-like DNA-binding domain superfamily/Winged helix DNA-binding domain"/>
    <property type="match status" value="1"/>
</dbReference>
<keyword evidence="10" id="KW-0175">Coiled coil</keyword>
<feature type="domain" description="BED-type" evidence="12">
    <location>
        <begin position="15"/>
        <end position="69"/>
    </location>
</feature>
<evidence type="ECO:0000313" key="13">
    <source>
        <dbReference type="EnsemblPlants" id="QL10p065989:mrna"/>
    </source>
</evidence>
<dbReference type="InParanoid" id="A0A7N2MV56"/>
<dbReference type="GO" id="GO:0043531">
    <property type="term" value="F:ADP binding"/>
    <property type="evidence" value="ECO:0007669"/>
    <property type="project" value="InterPro"/>
</dbReference>
<dbReference type="InterPro" id="IPR058922">
    <property type="entry name" value="WHD_DRP"/>
</dbReference>
<keyword evidence="7" id="KW-0862">Zinc</keyword>
<evidence type="ECO:0000256" key="2">
    <source>
        <dbReference type="ARBA" id="ARBA00022723"/>
    </source>
</evidence>
<keyword evidence="4" id="KW-0547">Nucleotide-binding</keyword>
<dbReference type="GO" id="GO:0051707">
    <property type="term" value="P:response to other organism"/>
    <property type="evidence" value="ECO:0007669"/>
    <property type="project" value="UniProtKB-ARBA"/>
</dbReference>
<evidence type="ECO:0000256" key="8">
    <source>
        <dbReference type="ARBA" id="ARBA00022840"/>
    </source>
</evidence>
<dbReference type="Gene3D" id="1.20.5.4130">
    <property type="match status" value="1"/>
</dbReference>
<reference evidence="13 14" key="1">
    <citation type="journal article" date="2016" name="G3 (Bethesda)">
        <title>First Draft Assembly and Annotation of the Genome of a California Endemic Oak Quercus lobata Nee (Fagaceae).</title>
        <authorList>
            <person name="Sork V.L."/>
            <person name="Fitz-Gibbon S.T."/>
            <person name="Puiu D."/>
            <person name="Crepeau M."/>
            <person name="Gugger P.F."/>
            <person name="Sherman R."/>
            <person name="Stevens K."/>
            <person name="Langley C.H."/>
            <person name="Pellegrini M."/>
            <person name="Salzberg S.L."/>
        </authorList>
    </citation>
    <scope>NUCLEOTIDE SEQUENCE [LARGE SCALE GENOMIC DNA]</scope>
    <source>
        <strain evidence="13 14">cv. SW786</strain>
    </source>
</reference>
<keyword evidence="8" id="KW-0067">ATP-binding</keyword>
<dbReference type="SMART" id="SM00367">
    <property type="entry name" value="LRR_CC"/>
    <property type="match status" value="15"/>
</dbReference>
<dbReference type="Pfam" id="PF25019">
    <property type="entry name" value="LRR_R13L1-DRL21"/>
    <property type="match status" value="2"/>
</dbReference>
<proteinExistence type="predicted"/>
<dbReference type="PANTHER" id="PTHR36766">
    <property type="entry name" value="PLANT BROAD-SPECTRUM MILDEW RESISTANCE PROTEIN RPW8"/>
    <property type="match status" value="1"/>
</dbReference>
<dbReference type="Gene3D" id="1.10.8.430">
    <property type="entry name" value="Helical domain of apoptotic protease-activating factors"/>
    <property type="match status" value="1"/>
</dbReference>
<feature type="region of interest" description="Disordered" evidence="11">
    <location>
        <begin position="2038"/>
        <end position="2057"/>
    </location>
</feature>
<dbReference type="Pfam" id="PF18052">
    <property type="entry name" value="Rx_N"/>
    <property type="match status" value="1"/>
</dbReference>
<keyword evidence="2" id="KW-0479">Metal-binding</keyword>
<dbReference type="EnsemblPlants" id="QL10p065989:mrna">
    <property type="protein sequence ID" value="QL10p065989:mrna"/>
    <property type="gene ID" value="QL10p065989"/>
</dbReference>
<dbReference type="InterPro" id="IPR027417">
    <property type="entry name" value="P-loop_NTPase"/>
</dbReference>
<evidence type="ECO:0000256" key="11">
    <source>
        <dbReference type="SAM" id="MobiDB-lite"/>
    </source>
</evidence>
<evidence type="ECO:0000256" key="10">
    <source>
        <dbReference type="SAM" id="Coils"/>
    </source>
</evidence>
<organism evidence="13 14">
    <name type="scientific">Quercus lobata</name>
    <name type="common">Valley oak</name>
    <dbReference type="NCBI Taxonomy" id="97700"/>
    <lineage>
        <taxon>Eukaryota</taxon>
        <taxon>Viridiplantae</taxon>
        <taxon>Streptophyta</taxon>
        <taxon>Embryophyta</taxon>
        <taxon>Tracheophyta</taxon>
        <taxon>Spermatophyta</taxon>
        <taxon>Magnoliopsida</taxon>
        <taxon>eudicotyledons</taxon>
        <taxon>Gunneridae</taxon>
        <taxon>Pentapetalae</taxon>
        <taxon>rosids</taxon>
        <taxon>fabids</taxon>
        <taxon>Fagales</taxon>
        <taxon>Fagaceae</taxon>
        <taxon>Quercus</taxon>
    </lineage>
</organism>
<dbReference type="SUPFAM" id="SSF52047">
    <property type="entry name" value="RNI-like"/>
    <property type="match status" value="1"/>
</dbReference>
<dbReference type="InterPro" id="IPR056789">
    <property type="entry name" value="LRR_R13L1-DRL21"/>
</dbReference>
<evidence type="ECO:0000256" key="3">
    <source>
        <dbReference type="ARBA" id="ARBA00022737"/>
    </source>
</evidence>
<dbReference type="GO" id="GO:0005524">
    <property type="term" value="F:ATP binding"/>
    <property type="evidence" value="ECO:0007669"/>
    <property type="project" value="UniProtKB-KW"/>
</dbReference>
<keyword evidence="6" id="KW-0611">Plant defense</keyword>
<dbReference type="InterPro" id="IPR006553">
    <property type="entry name" value="Leu-rich_rpt_Cys-con_subtyp"/>
</dbReference>
<dbReference type="InterPro" id="IPR032675">
    <property type="entry name" value="LRR_dom_sf"/>
</dbReference>
<dbReference type="GO" id="GO:0003677">
    <property type="term" value="F:DNA binding"/>
    <property type="evidence" value="ECO:0007669"/>
    <property type="project" value="InterPro"/>
</dbReference>
<dbReference type="GO" id="GO:0006952">
    <property type="term" value="P:defense response"/>
    <property type="evidence" value="ECO:0007669"/>
    <property type="project" value="UniProtKB-KW"/>
</dbReference>
<evidence type="ECO:0000256" key="7">
    <source>
        <dbReference type="ARBA" id="ARBA00022833"/>
    </source>
</evidence>
<keyword evidence="3" id="KW-0677">Repeat</keyword>
<reference evidence="13" key="2">
    <citation type="submission" date="2021-01" db="UniProtKB">
        <authorList>
            <consortium name="EnsemblPlants"/>
        </authorList>
    </citation>
    <scope>IDENTIFICATION</scope>
</reference>
<protein>
    <recommendedName>
        <fullName evidence="12">BED-type domain-containing protein</fullName>
    </recommendedName>
</protein>
<dbReference type="InterPro" id="IPR041118">
    <property type="entry name" value="Rx_N"/>
</dbReference>
<dbReference type="GO" id="GO:0008270">
    <property type="term" value="F:zinc ion binding"/>
    <property type="evidence" value="ECO:0007669"/>
    <property type="project" value="UniProtKB-KW"/>
</dbReference>
<dbReference type="InterPro" id="IPR003656">
    <property type="entry name" value="Znf_BED"/>
</dbReference>
<keyword evidence="1" id="KW-0433">Leucine-rich repeat</keyword>
<dbReference type="Proteomes" id="UP000594261">
    <property type="component" value="Chromosome 10"/>
</dbReference>
<accession>A0A7N2MV56</accession>
<feature type="coiled-coil region" evidence="10">
    <location>
        <begin position="676"/>
        <end position="705"/>
    </location>
</feature>
<dbReference type="EMBL" id="LRBV02000010">
    <property type="status" value="NOT_ANNOTATED_CDS"/>
    <property type="molecule type" value="Genomic_DNA"/>
</dbReference>
<evidence type="ECO:0000256" key="4">
    <source>
        <dbReference type="ARBA" id="ARBA00022741"/>
    </source>
</evidence>
<dbReference type="Pfam" id="PF23559">
    <property type="entry name" value="WHD_DRP"/>
    <property type="match status" value="1"/>
</dbReference>
<evidence type="ECO:0000313" key="14">
    <source>
        <dbReference type="Proteomes" id="UP000594261"/>
    </source>
</evidence>
<keyword evidence="5 9" id="KW-0863">Zinc-finger</keyword>
<dbReference type="PROSITE" id="PS50808">
    <property type="entry name" value="ZF_BED"/>
    <property type="match status" value="1"/>
</dbReference>
<evidence type="ECO:0000256" key="9">
    <source>
        <dbReference type="PROSITE-ProRule" id="PRU00027"/>
    </source>
</evidence>
<dbReference type="Gramene" id="QL10p065989:mrna">
    <property type="protein sequence ID" value="QL10p065989:mrna"/>
    <property type="gene ID" value="QL10p065989"/>
</dbReference>
<evidence type="ECO:0000256" key="5">
    <source>
        <dbReference type="ARBA" id="ARBA00022771"/>
    </source>
</evidence>
<feature type="compositionally biased region" description="Acidic residues" evidence="11">
    <location>
        <begin position="1972"/>
        <end position="1991"/>
    </location>
</feature>
<feature type="region of interest" description="Disordered" evidence="11">
    <location>
        <begin position="1971"/>
        <end position="2007"/>
    </location>
</feature>
<evidence type="ECO:0000256" key="6">
    <source>
        <dbReference type="ARBA" id="ARBA00022821"/>
    </source>
</evidence>
<dbReference type="SUPFAM" id="SSF52058">
    <property type="entry name" value="L domain-like"/>
    <property type="match status" value="4"/>
</dbReference>
<dbReference type="SUPFAM" id="SSF52540">
    <property type="entry name" value="P-loop containing nucleoside triphosphate hydrolases"/>
    <property type="match status" value="1"/>
</dbReference>
<dbReference type="FunFam" id="1.10.10.10:FF:000322">
    <property type="entry name" value="Probable disease resistance protein At1g63360"/>
    <property type="match status" value="1"/>
</dbReference>
<dbReference type="InterPro" id="IPR042197">
    <property type="entry name" value="Apaf_helical"/>
</dbReference>
<name>A0A7N2MV56_QUELO</name>
<evidence type="ECO:0000259" key="12">
    <source>
        <dbReference type="PROSITE" id="PS50808"/>
    </source>
</evidence>
<dbReference type="InterPro" id="IPR036388">
    <property type="entry name" value="WH-like_DNA-bd_sf"/>
</dbReference>
<dbReference type="PANTHER" id="PTHR36766:SF70">
    <property type="entry name" value="DISEASE RESISTANCE PROTEIN RGA4"/>
    <property type="match status" value="1"/>
</dbReference>